<organism evidence="2 3">
    <name type="scientific">Ketobacter alkanivorans</name>
    <dbReference type="NCBI Taxonomy" id="1917421"/>
    <lineage>
        <taxon>Bacteria</taxon>
        <taxon>Pseudomonadati</taxon>
        <taxon>Pseudomonadota</taxon>
        <taxon>Gammaproteobacteria</taxon>
        <taxon>Pseudomonadales</taxon>
        <taxon>Ketobacteraceae</taxon>
        <taxon>Ketobacter</taxon>
    </lineage>
</organism>
<dbReference type="AlphaFoldDB" id="A0A2K9LRT2"/>
<dbReference type="KEGG" id="kak:Kalk_17875"/>
<dbReference type="OrthoDB" id="1078132at2"/>
<dbReference type="Pfam" id="PF01553">
    <property type="entry name" value="Acyltransferase"/>
    <property type="match status" value="1"/>
</dbReference>
<dbReference type="PANTHER" id="PTHR30068">
    <property type="entry name" value="URONATE ISOMERASE"/>
    <property type="match status" value="1"/>
</dbReference>
<dbReference type="GO" id="GO:0042840">
    <property type="term" value="P:D-glucuronate catabolic process"/>
    <property type="evidence" value="ECO:0007669"/>
    <property type="project" value="TreeGrafter"/>
</dbReference>
<evidence type="ECO:0000313" key="3">
    <source>
        <dbReference type="Proteomes" id="UP000235116"/>
    </source>
</evidence>
<sequence length="400" mass="45131">MQQFESIRPYHDHEVPAVIERLLQSDALIQAIIHVQFPLVPRYLEKPLARFVRFRIHNNLKEIHTVADFQQRMEDFVASTIEKSITEFTFSGQDNIERGVPYVFISNHRDITLDSALLNYALMQAGLETAEIAVGDNLLTNPLVSDLLRLNKSFVVNRSVTGVKAKYRALMELSHYISLANEQGSSVWIAQREGRAKDGFDITDPAIIKMLHIWQKKQGASFAETIKRLNVVPVSISYEYDPCDGLKAAELQARAAEDYVKKAGEDVESIMRGIALPKGRVHIEIGKPLQGEFEDAEAVAHALDQQIIQNYRLFPPSLLAIEHLLSLSKAMQSLRDDSIARFQAVAQQAKDTLAAVDSQDLARQASEFSARLAHYPAQLQRIILEMYANPLLSKYKYSTD</sequence>
<dbReference type="InterPro" id="IPR002123">
    <property type="entry name" value="Plipid/glycerol_acylTrfase"/>
</dbReference>
<gene>
    <name evidence="2" type="ORF">Kalk_17875</name>
</gene>
<keyword evidence="2" id="KW-0808">Transferase</keyword>
<evidence type="ECO:0000259" key="1">
    <source>
        <dbReference type="Pfam" id="PF01553"/>
    </source>
</evidence>
<feature type="domain" description="Phospholipid/glycerol acyltransferase" evidence="1">
    <location>
        <begin position="88"/>
        <end position="236"/>
    </location>
</feature>
<name>A0A2K9LRT2_9GAMM</name>
<dbReference type="Proteomes" id="UP000235116">
    <property type="component" value="Chromosome"/>
</dbReference>
<dbReference type="PANTHER" id="PTHR30068:SF3">
    <property type="entry name" value="PHOSPHOLIPID_GLYCEROL ACYLTRANSFERASE DOMAIN-CONTAINING PROTEIN"/>
    <property type="match status" value="1"/>
</dbReference>
<dbReference type="GO" id="GO:0016746">
    <property type="term" value="F:acyltransferase activity"/>
    <property type="evidence" value="ECO:0007669"/>
    <property type="project" value="UniProtKB-KW"/>
</dbReference>
<accession>A0A2K9LRT2</accession>
<reference evidence="3" key="1">
    <citation type="submission" date="2017-08" db="EMBL/GenBank/DDBJ databases">
        <title>Direct submision.</title>
        <authorList>
            <person name="Kim S.-J."/>
            <person name="Rhee S.-K."/>
        </authorList>
    </citation>
    <scope>NUCLEOTIDE SEQUENCE [LARGE SCALE GENOMIC DNA]</scope>
    <source>
        <strain evidence="3">GI5</strain>
    </source>
</reference>
<dbReference type="SUPFAM" id="SSF69593">
    <property type="entry name" value="Glycerol-3-phosphate (1)-acyltransferase"/>
    <property type="match status" value="1"/>
</dbReference>
<dbReference type="EMBL" id="CP022684">
    <property type="protein sequence ID" value="AUM15013.1"/>
    <property type="molecule type" value="Genomic_DNA"/>
</dbReference>
<dbReference type="GO" id="GO:0019698">
    <property type="term" value="P:D-galacturonate catabolic process"/>
    <property type="evidence" value="ECO:0007669"/>
    <property type="project" value="TreeGrafter"/>
</dbReference>
<proteinExistence type="predicted"/>
<protein>
    <submittedName>
        <fullName evidence="2">Acyltransferase</fullName>
    </submittedName>
</protein>
<keyword evidence="3" id="KW-1185">Reference proteome</keyword>
<evidence type="ECO:0000313" key="2">
    <source>
        <dbReference type="EMBL" id="AUM15013.1"/>
    </source>
</evidence>
<keyword evidence="2" id="KW-0012">Acyltransferase</keyword>